<dbReference type="AlphaFoldDB" id="A0A0V0HE57"/>
<proteinExistence type="predicted"/>
<keyword evidence="1" id="KW-0649">Protein kinase inhibitor</keyword>
<dbReference type="GO" id="GO:0004860">
    <property type="term" value="F:protein kinase inhibitor activity"/>
    <property type="evidence" value="ECO:0007669"/>
    <property type="project" value="UniProtKB-KW"/>
</dbReference>
<dbReference type="EMBL" id="GEDG01020970">
    <property type="protein sequence ID" value="JAP18693.1"/>
    <property type="molecule type" value="Transcribed_RNA"/>
</dbReference>
<protein>
    <submittedName>
        <fullName evidence="3">Putative cyclin-dependent protein kinase inhibitor SIM-like</fullName>
    </submittedName>
</protein>
<sequence>MSRDLQSRRPLSEIQLPSIISQNENISKDHDLERCISTTNKEQAVEIRTPGSPQNLIPKILSCPPAPKKPKRGISCKRKLLSDLEFYDVAAREEVDSFFSSVDENSKSCGGNRKRRCIL</sequence>
<evidence type="ECO:0000256" key="2">
    <source>
        <dbReference type="ARBA" id="ARBA00023306"/>
    </source>
</evidence>
<dbReference type="PANTHER" id="PTHR33142">
    <property type="entry name" value="CYCLIN-DEPENDENT PROTEIN KINASE INHIBITOR SMR13"/>
    <property type="match status" value="1"/>
</dbReference>
<organism evidence="3">
    <name type="scientific">Solanum chacoense</name>
    <name type="common">Chaco potato</name>
    <dbReference type="NCBI Taxonomy" id="4108"/>
    <lineage>
        <taxon>Eukaryota</taxon>
        <taxon>Viridiplantae</taxon>
        <taxon>Streptophyta</taxon>
        <taxon>Embryophyta</taxon>
        <taxon>Tracheophyta</taxon>
        <taxon>Spermatophyta</taxon>
        <taxon>Magnoliopsida</taxon>
        <taxon>eudicotyledons</taxon>
        <taxon>Gunneridae</taxon>
        <taxon>Pentapetalae</taxon>
        <taxon>asterids</taxon>
        <taxon>lamiids</taxon>
        <taxon>Solanales</taxon>
        <taxon>Solanaceae</taxon>
        <taxon>Solanoideae</taxon>
        <taxon>Solaneae</taxon>
        <taxon>Solanum</taxon>
    </lineage>
</organism>
<name>A0A0V0HE57_SOLCH</name>
<dbReference type="PANTHER" id="PTHR33142:SF89">
    <property type="entry name" value="CYCLIN-DEPENDENT PROTEIN KINASE INHIBITOR SMR2"/>
    <property type="match status" value="1"/>
</dbReference>
<keyword evidence="2" id="KW-0131">Cell cycle</keyword>
<accession>A0A0V0HE57</accession>
<dbReference type="GO" id="GO:0032875">
    <property type="term" value="P:regulation of DNA endoreduplication"/>
    <property type="evidence" value="ECO:0007669"/>
    <property type="project" value="InterPro"/>
</dbReference>
<evidence type="ECO:0000313" key="3">
    <source>
        <dbReference type="EMBL" id="JAP18693.1"/>
    </source>
</evidence>
<evidence type="ECO:0000256" key="1">
    <source>
        <dbReference type="ARBA" id="ARBA00023013"/>
    </source>
</evidence>
<dbReference type="InterPro" id="IPR040389">
    <property type="entry name" value="SMR"/>
</dbReference>
<reference evidence="3" key="1">
    <citation type="submission" date="2015-12" db="EMBL/GenBank/DDBJ databases">
        <title>Gene expression during late stages of embryo sac development: a critical building block for successful pollen-pistil interactions.</title>
        <authorList>
            <person name="Liu Y."/>
            <person name="Joly V."/>
            <person name="Sabar M."/>
            <person name="Matton D.P."/>
        </authorList>
    </citation>
    <scope>NUCLEOTIDE SEQUENCE</scope>
</reference>